<keyword evidence="8" id="KW-1185">Reference proteome</keyword>
<gene>
    <name evidence="7" type="ORF">AKJ08_3418</name>
</gene>
<sequence>MKLTDSTLADLQRALDVRMRRHEVLSANVANADTPAYVARDLDFDAAMSSARQSVPITMPGEASSAGHAAFLPLAGPGGTAGDPAGHDAELVPLAGTSPGLDRNAVDLDRTMVAMAENALLYGATARAASKKLSILRYVASDGNA</sequence>
<evidence type="ECO:0000256" key="6">
    <source>
        <dbReference type="PIRNR" id="PIRNR002889"/>
    </source>
</evidence>
<keyword evidence="7" id="KW-0282">Flagellum</keyword>
<dbReference type="PIRSF" id="PIRSF002889">
    <property type="entry name" value="Rod_FlgB"/>
    <property type="match status" value="1"/>
</dbReference>
<dbReference type="RefSeq" id="WP_050727112.1">
    <property type="nucleotide sequence ID" value="NZ_CP012332.1"/>
</dbReference>
<keyword evidence="4 6" id="KW-0975">Bacterial flagellum</keyword>
<evidence type="ECO:0000256" key="1">
    <source>
        <dbReference type="ARBA" id="ARBA00004117"/>
    </source>
</evidence>
<evidence type="ECO:0000313" key="8">
    <source>
        <dbReference type="Proteomes" id="UP000055590"/>
    </source>
</evidence>
<dbReference type="InterPro" id="IPR019776">
    <property type="entry name" value="Flagellar_basal_body_rod_CS"/>
</dbReference>
<name>A0A0K1PHZ7_9BACT</name>
<reference evidence="7 8" key="1">
    <citation type="submission" date="2015-08" db="EMBL/GenBank/DDBJ databases">
        <authorList>
            <person name="Babu N.S."/>
            <person name="Beckwith C.J."/>
            <person name="Beseler K.G."/>
            <person name="Brison A."/>
            <person name="Carone J.V."/>
            <person name="Caskin T.P."/>
            <person name="Diamond M."/>
            <person name="Durham M.E."/>
            <person name="Foxe J.M."/>
            <person name="Go M."/>
            <person name="Henderson B.A."/>
            <person name="Jones I.B."/>
            <person name="McGettigan J.A."/>
            <person name="Micheletti S.J."/>
            <person name="Nasrallah M.E."/>
            <person name="Ortiz D."/>
            <person name="Piller C.R."/>
            <person name="Privatt S.R."/>
            <person name="Schneider S.L."/>
            <person name="Sharp S."/>
            <person name="Smith T.C."/>
            <person name="Stanton J.D."/>
            <person name="Ullery H.E."/>
            <person name="Wilson R.J."/>
            <person name="Serrano M.G."/>
            <person name="Buck G."/>
            <person name="Lee V."/>
            <person name="Wang Y."/>
            <person name="Carvalho R."/>
            <person name="Voegtly L."/>
            <person name="Shi R."/>
            <person name="Duckworth R."/>
            <person name="Johnson A."/>
            <person name="Loviza R."/>
            <person name="Walstead R."/>
            <person name="Shah Z."/>
            <person name="Kiflezghi M."/>
            <person name="Wade K."/>
            <person name="Ball S.L."/>
            <person name="Bradley K.W."/>
            <person name="Asai D.J."/>
            <person name="Bowman C.A."/>
            <person name="Russell D.A."/>
            <person name="Pope W.H."/>
            <person name="Jacobs-Sera D."/>
            <person name="Hendrix R.W."/>
            <person name="Hatfull G.F."/>
        </authorList>
    </citation>
    <scope>NUCLEOTIDE SEQUENCE [LARGE SCALE GENOMIC DNA]</scope>
    <source>
        <strain evidence="7 8">DSM 27710</strain>
    </source>
</reference>
<keyword evidence="7" id="KW-0969">Cilium</keyword>
<dbReference type="STRING" id="1391653.AKJ08_3418"/>
<dbReference type="Proteomes" id="UP000055590">
    <property type="component" value="Chromosome"/>
</dbReference>
<comment type="similarity">
    <text evidence="2 6">Belongs to the flagella basal body rod proteins family.</text>
</comment>
<protein>
    <recommendedName>
        <fullName evidence="3 6">Flagellar basal body rod protein FlgB</fullName>
    </recommendedName>
</protein>
<evidence type="ECO:0000256" key="2">
    <source>
        <dbReference type="ARBA" id="ARBA00009677"/>
    </source>
</evidence>
<organism evidence="7 8">
    <name type="scientific">Vulgatibacter incomptus</name>
    <dbReference type="NCBI Taxonomy" id="1391653"/>
    <lineage>
        <taxon>Bacteria</taxon>
        <taxon>Pseudomonadati</taxon>
        <taxon>Myxococcota</taxon>
        <taxon>Myxococcia</taxon>
        <taxon>Myxococcales</taxon>
        <taxon>Cystobacterineae</taxon>
        <taxon>Vulgatibacteraceae</taxon>
        <taxon>Vulgatibacter</taxon>
    </lineage>
</organism>
<comment type="subcellular location">
    <subcellularLocation>
        <location evidence="1 6">Bacterial flagellum basal body</location>
    </subcellularLocation>
</comment>
<dbReference type="OrthoDB" id="9788334at2"/>
<evidence type="ECO:0000256" key="5">
    <source>
        <dbReference type="ARBA" id="ARBA00024934"/>
    </source>
</evidence>
<proteinExistence type="inferred from homology"/>
<accession>A0A0K1PHZ7</accession>
<evidence type="ECO:0000313" key="7">
    <source>
        <dbReference type="EMBL" id="AKU93031.1"/>
    </source>
</evidence>
<comment type="subunit">
    <text evidence="6">The basal body constitutes a major portion of the flagellar organelle and consists of a number of rings mounted on a central rod.</text>
</comment>
<dbReference type="GO" id="GO:0030694">
    <property type="term" value="C:bacterial-type flagellum basal body, rod"/>
    <property type="evidence" value="ECO:0007669"/>
    <property type="project" value="InterPro"/>
</dbReference>
<dbReference type="AlphaFoldDB" id="A0A0K1PHZ7"/>
<dbReference type="EMBL" id="CP012332">
    <property type="protein sequence ID" value="AKU93031.1"/>
    <property type="molecule type" value="Genomic_DNA"/>
</dbReference>
<evidence type="ECO:0000256" key="4">
    <source>
        <dbReference type="ARBA" id="ARBA00023143"/>
    </source>
</evidence>
<dbReference type="GO" id="GO:0071973">
    <property type="term" value="P:bacterial-type flagellum-dependent cell motility"/>
    <property type="evidence" value="ECO:0007669"/>
    <property type="project" value="InterPro"/>
</dbReference>
<dbReference type="PROSITE" id="PS00588">
    <property type="entry name" value="FLAGELLA_BB_ROD"/>
    <property type="match status" value="1"/>
</dbReference>
<dbReference type="NCBIfam" id="TIGR01396">
    <property type="entry name" value="FlgB"/>
    <property type="match status" value="1"/>
</dbReference>
<comment type="function">
    <text evidence="5 6">Structural component of flagellum, the bacterial motility apparatus. Part of the rod structure of flagellar basal body.</text>
</comment>
<dbReference type="KEGG" id="vin:AKJ08_3418"/>
<evidence type="ECO:0000256" key="3">
    <source>
        <dbReference type="ARBA" id="ARBA00014376"/>
    </source>
</evidence>
<dbReference type="InterPro" id="IPR006300">
    <property type="entry name" value="FlgB"/>
</dbReference>
<keyword evidence="7" id="KW-0966">Cell projection</keyword>